<keyword evidence="4" id="KW-0544">Nucleosome core</keyword>
<dbReference type="SUPFAM" id="SSF47113">
    <property type="entry name" value="Histone-fold"/>
    <property type="match status" value="1"/>
</dbReference>
<dbReference type="STRING" id="452589.G9NHM6"/>
<organism evidence="6 7">
    <name type="scientific">Hypocrea atroviridis (strain ATCC 20476 / IMI 206040)</name>
    <name type="common">Trichoderma atroviride</name>
    <dbReference type="NCBI Taxonomy" id="452589"/>
    <lineage>
        <taxon>Eukaryota</taxon>
        <taxon>Fungi</taxon>
        <taxon>Dikarya</taxon>
        <taxon>Ascomycota</taxon>
        <taxon>Pezizomycotina</taxon>
        <taxon>Sordariomycetes</taxon>
        <taxon>Hypocreomycetidae</taxon>
        <taxon>Hypocreales</taxon>
        <taxon>Hypocreaceae</taxon>
        <taxon>Trichoderma</taxon>
    </lineage>
</organism>
<dbReference type="eggNOG" id="KOG1745">
    <property type="taxonomic scope" value="Eukaryota"/>
</dbReference>
<dbReference type="Gene3D" id="1.10.20.10">
    <property type="entry name" value="Histone, subunit A"/>
    <property type="match status" value="1"/>
</dbReference>
<evidence type="ECO:0000256" key="2">
    <source>
        <dbReference type="ARBA" id="ARBA00010343"/>
    </source>
</evidence>
<dbReference type="GO" id="GO:0046982">
    <property type="term" value="F:protein heterodimerization activity"/>
    <property type="evidence" value="ECO:0007669"/>
    <property type="project" value="InterPro"/>
</dbReference>
<evidence type="ECO:0000313" key="7">
    <source>
        <dbReference type="Proteomes" id="UP000005426"/>
    </source>
</evidence>
<dbReference type="OrthoDB" id="842664at2759"/>
<keyword evidence="4" id="KW-0238">DNA-binding</keyword>
<comment type="similarity">
    <text evidence="2">Belongs to the histone H3 family.</text>
</comment>
<keyword evidence="7" id="KW-1185">Reference proteome</keyword>
<proteinExistence type="inferred from homology"/>
<dbReference type="InterPro" id="IPR009072">
    <property type="entry name" value="Histone-fold"/>
</dbReference>
<dbReference type="Proteomes" id="UP000005426">
    <property type="component" value="Unassembled WGS sequence"/>
</dbReference>
<comment type="caution">
    <text evidence="6">The sequence shown here is derived from an EMBL/GenBank/DDBJ whole genome shotgun (WGS) entry which is preliminary data.</text>
</comment>
<reference evidence="6 7" key="1">
    <citation type="journal article" date="2011" name="Genome Biol.">
        <title>Comparative genome sequence analysis underscores mycoparasitism as the ancestral life style of Trichoderma.</title>
        <authorList>
            <person name="Kubicek C.P."/>
            <person name="Herrera-Estrella A."/>
            <person name="Seidl-Seiboth V."/>
            <person name="Martinez D.A."/>
            <person name="Druzhinina I.S."/>
            <person name="Thon M."/>
            <person name="Zeilinger S."/>
            <person name="Casas-Flores S."/>
            <person name="Horwitz B.A."/>
            <person name="Mukherjee P.K."/>
            <person name="Mukherjee M."/>
            <person name="Kredics L."/>
            <person name="Alcaraz L.D."/>
            <person name="Aerts A."/>
            <person name="Antal Z."/>
            <person name="Atanasova L."/>
            <person name="Cervantes-Badillo M.G."/>
            <person name="Challacombe J."/>
            <person name="Chertkov O."/>
            <person name="McCluskey K."/>
            <person name="Coulpier F."/>
            <person name="Deshpande N."/>
            <person name="von Doehren H."/>
            <person name="Ebbole D.J."/>
            <person name="Esquivel-Naranjo E.U."/>
            <person name="Fekete E."/>
            <person name="Flipphi M."/>
            <person name="Glaser F."/>
            <person name="Gomez-Rodriguez E.Y."/>
            <person name="Gruber S."/>
            <person name="Han C."/>
            <person name="Henrissat B."/>
            <person name="Hermosa R."/>
            <person name="Hernandez-Onate M."/>
            <person name="Karaffa L."/>
            <person name="Kosti I."/>
            <person name="Le Crom S."/>
            <person name="Lindquist E."/>
            <person name="Lucas S."/>
            <person name="Luebeck M."/>
            <person name="Luebeck P.S."/>
            <person name="Margeot A."/>
            <person name="Metz B."/>
            <person name="Misra M."/>
            <person name="Nevalainen H."/>
            <person name="Omann M."/>
            <person name="Packer N."/>
            <person name="Perrone G."/>
            <person name="Uresti-Rivera E.E."/>
            <person name="Salamov A."/>
            <person name="Schmoll M."/>
            <person name="Seiboth B."/>
            <person name="Shapiro H."/>
            <person name="Sukno S."/>
            <person name="Tamayo-Ramos J.A."/>
            <person name="Tisch D."/>
            <person name="Wiest A."/>
            <person name="Wilkinson H.H."/>
            <person name="Zhang M."/>
            <person name="Coutinho P.M."/>
            <person name="Kenerley C.M."/>
            <person name="Monte E."/>
            <person name="Baker S.E."/>
            <person name="Grigoriev I.V."/>
        </authorList>
    </citation>
    <scope>NUCLEOTIDE SEQUENCE [LARGE SCALE GENOMIC DNA]</scope>
    <source>
        <strain evidence="7">ATCC 20476 / IMI 206040</strain>
    </source>
</reference>
<accession>G9NHM6</accession>
<sequence>MAPRQSTAAPKQRYRARPSDIQPGDPLPTRQKRRYRPGTVALREIRQYQANTKLLLLKLPFMRLVSAVMTTPFRQWTCFFLILYRFAKLD</sequence>
<gene>
    <name evidence="6" type="ORF">TRIATDRAFT_212690</name>
</gene>
<dbReference type="HOGENOM" id="CLU_2441144_0_0_1"/>
<dbReference type="GO" id="GO:0003677">
    <property type="term" value="F:DNA binding"/>
    <property type="evidence" value="ECO:0007669"/>
    <property type="project" value="InterPro"/>
</dbReference>
<evidence type="ECO:0000256" key="1">
    <source>
        <dbReference type="ARBA" id="ARBA00004286"/>
    </source>
</evidence>
<protein>
    <submittedName>
        <fullName evidence="6">Uncharacterized protein</fullName>
    </submittedName>
</protein>
<evidence type="ECO:0000256" key="3">
    <source>
        <dbReference type="ARBA" id="ARBA00022454"/>
    </source>
</evidence>
<dbReference type="GO" id="GO:0030527">
    <property type="term" value="F:structural constituent of chromatin"/>
    <property type="evidence" value="ECO:0007669"/>
    <property type="project" value="InterPro"/>
</dbReference>
<dbReference type="GO" id="GO:0000786">
    <property type="term" value="C:nucleosome"/>
    <property type="evidence" value="ECO:0007669"/>
    <property type="project" value="UniProtKB-KW"/>
</dbReference>
<evidence type="ECO:0000256" key="5">
    <source>
        <dbReference type="SAM" id="MobiDB-lite"/>
    </source>
</evidence>
<evidence type="ECO:0000313" key="6">
    <source>
        <dbReference type="EMBL" id="EHK50118.1"/>
    </source>
</evidence>
<dbReference type="EMBL" id="ABDG02000015">
    <property type="protein sequence ID" value="EHK50118.1"/>
    <property type="molecule type" value="Genomic_DNA"/>
</dbReference>
<keyword evidence="3" id="KW-0158">Chromosome</keyword>
<dbReference type="PANTHER" id="PTHR45810">
    <property type="entry name" value="HISTONE H3.2"/>
    <property type="match status" value="1"/>
</dbReference>
<dbReference type="AlphaFoldDB" id="G9NHM6"/>
<feature type="region of interest" description="Disordered" evidence="5">
    <location>
        <begin position="1"/>
        <end position="34"/>
    </location>
</feature>
<comment type="subcellular location">
    <subcellularLocation>
        <location evidence="1">Chromosome</location>
    </subcellularLocation>
</comment>
<evidence type="ECO:0000256" key="4">
    <source>
        <dbReference type="ARBA" id="ARBA00023269"/>
    </source>
</evidence>
<dbReference type="InterPro" id="IPR000164">
    <property type="entry name" value="Histone_H3/CENP-A"/>
</dbReference>
<name>G9NHM6_HYPAI</name>